<sequence>MSKNLEEHGLVGTIIPRTNNKDLQNCLFACFLSQLEPKKVLQALKDPSWIEAMQEELLQFKLQDVWTLVGLPQEKRSIGSKWVFKNKMNKRGIVIRNKARLVAQGDTQEEGIDYDEVFSPVASIEATRLFLAYASFKDFIVYQMDVKSAFLYGKIEKEVYVCQPPRFEDPDFPDKVYKVKKALYSLHQASKSWYETLSTYLLDNGFNRGQIDKTLFIKETKMSSMGKLTFFLGLQVKQKKEGIFISQDKYVAEILKKFRFSDVKKSSTPMETLKPLLKDEDGEEVDTVVANFTTEVEYVAASSCCGQIKTVNDDVRLQALIDKKNVVITEAFIRHDLKLNDAKEGTSCLSNAVIFEELAKIGYEKTSEKLIFYKAFFSPQWKFFIQTILQCLSAKTTSWNEFSSTMVSAIICLANNQKFNFSNYILDNLKKNLEAGVPFYMFPRFIEVFVNNQLGDMSRHKVDDLPTVIQDTPIPDAPSSSQHQRKHKPRIKERKETEVSPTEIHTEDHVPTTSNDPLPSGKDRMKLKELMDLCINLSNKVLDLNNEVIKMESSHKAKIEELESKNVYNLDMAHEETVLSMQDVDVQSERIEDADAKEVAKEMVEVMEIARIIVDEVSTAGGELNAANEKPAKGIVFHDKEESTTRTTSSKSLVKDKGKAKLVEVPEILKSRKAQIAIDEEVVRRIEAEWNADMKDNIDWNEVLEQVQSRQSDAKEFEMKDLGKVKFCLGFQIDHLVGFVLIFRYLHGIKDMGLYYTNQSQRNLVSFADAGYMSDPHMGRSQTGYVFTSSNNVISWRSVKQTMSATSSNHAEILAIHEASRECVIQHICESCGISSGHEAPTVYTKIMQCALLK</sequence>
<proteinExistence type="predicted"/>
<accession>A0A6L2LZD3</accession>
<evidence type="ECO:0000313" key="3">
    <source>
        <dbReference type="EMBL" id="GEU67133.1"/>
    </source>
</evidence>
<feature type="domain" description="Reverse transcriptase Ty1/copia-type" evidence="2">
    <location>
        <begin position="64"/>
        <end position="219"/>
    </location>
</feature>
<dbReference type="PANTHER" id="PTHR11439">
    <property type="entry name" value="GAG-POL-RELATED RETROTRANSPOSON"/>
    <property type="match status" value="1"/>
</dbReference>
<evidence type="ECO:0000256" key="1">
    <source>
        <dbReference type="SAM" id="MobiDB-lite"/>
    </source>
</evidence>
<feature type="compositionally biased region" description="Basic residues" evidence="1">
    <location>
        <begin position="483"/>
        <end position="492"/>
    </location>
</feature>
<gene>
    <name evidence="3" type="ORF">Tci_039111</name>
</gene>
<organism evidence="3">
    <name type="scientific">Tanacetum cinerariifolium</name>
    <name type="common">Dalmatian daisy</name>
    <name type="synonym">Chrysanthemum cinerariifolium</name>
    <dbReference type="NCBI Taxonomy" id="118510"/>
    <lineage>
        <taxon>Eukaryota</taxon>
        <taxon>Viridiplantae</taxon>
        <taxon>Streptophyta</taxon>
        <taxon>Embryophyta</taxon>
        <taxon>Tracheophyta</taxon>
        <taxon>Spermatophyta</taxon>
        <taxon>Magnoliopsida</taxon>
        <taxon>eudicotyledons</taxon>
        <taxon>Gunneridae</taxon>
        <taxon>Pentapetalae</taxon>
        <taxon>asterids</taxon>
        <taxon>campanulids</taxon>
        <taxon>Asterales</taxon>
        <taxon>Asteraceae</taxon>
        <taxon>Asteroideae</taxon>
        <taxon>Anthemideae</taxon>
        <taxon>Anthemidinae</taxon>
        <taxon>Tanacetum</taxon>
    </lineage>
</organism>
<name>A0A6L2LZD3_TANCI</name>
<dbReference type="PANTHER" id="PTHR11439:SF486">
    <property type="entry name" value="RLK (RECEPTOR-LIKE KINASE) PROTEIN, PUTATIVE-RELATED"/>
    <property type="match status" value="1"/>
</dbReference>
<dbReference type="CDD" id="cd09272">
    <property type="entry name" value="RNase_HI_RT_Ty1"/>
    <property type="match status" value="1"/>
</dbReference>
<dbReference type="Pfam" id="PF07727">
    <property type="entry name" value="RVT_2"/>
    <property type="match status" value="1"/>
</dbReference>
<dbReference type="AlphaFoldDB" id="A0A6L2LZD3"/>
<evidence type="ECO:0000259" key="2">
    <source>
        <dbReference type="Pfam" id="PF07727"/>
    </source>
</evidence>
<protein>
    <submittedName>
        <fullName evidence="3">Putative ribonuclease H-like domain-containing protein</fullName>
    </submittedName>
</protein>
<reference evidence="3" key="1">
    <citation type="journal article" date="2019" name="Sci. Rep.">
        <title>Draft genome of Tanacetum cinerariifolium, the natural source of mosquito coil.</title>
        <authorList>
            <person name="Yamashiro T."/>
            <person name="Shiraishi A."/>
            <person name="Satake H."/>
            <person name="Nakayama K."/>
        </authorList>
    </citation>
    <scope>NUCLEOTIDE SEQUENCE</scope>
</reference>
<comment type="caution">
    <text evidence="3">The sequence shown here is derived from an EMBL/GenBank/DDBJ whole genome shotgun (WGS) entry which is preliminary data.</text>
</comment>
<dbReference type="InterPro" id="IPR013103">
    <property type="entry name" value="RVT_2"/>
</dbReference>
<feature type="region of interest" description="Disordered" evidence="1">
    <location>
        <begin position="468"/>
        <end position="520"/>
    </location>
</feature>
<feature type="compositionally biased region" description="Basic and acidic residues" evidence="1">
    <location>
        <begin position="493"/>
        <end position="510"/>
    </location>
</feature>
<dbReference type="EMBL" id="BKCJ010005508">
    <property type="protein sequence ID" value="GEU67133.1"/>
    <property type="molecule type" value="Genomic_DNA"/>
</dbReference>